<sequence length="157" mass="16858">MVSSGWRNLVLTQRNRLTGDLGYRLLFALGEIAEFDIYFLPPPHGTQTMNEGIGAGKSPRKVCRVARFYGALGGSSLRSLRTSSASCLLGAGVDIGTSPTGQSDRKGLPAAFQEAAKACFRQNPHNRLFRITAAVPLPPCSGSVFILVNIVRVRAQP</sequence>
<reference evidence="1 2" key="1">
    <citation type="journal article" name="Sci. Rep.">
        <title>Genome-scale phylogenetic analyses confirm Olpidium as the closest living zoosporic fungus to the non-flagellated, terrestrial fungi.</title>
        <authorList>
            <person name="Chang Y."/>
            <person name="Rochon D."/>
            <person name="Sekimoto S."/>
            <person name="Wang Y."/>
            <person name="Chovatia M."/>
            <person name="Sandor L."/>
            <person name="Salamov A."/>
            <person name="Grigoriev I.V."/>
            <person name="Stajich J.E."/>
            <person name="Spatafora J.W."/>
        </authorList>
    </citation>
    <scope>NUCLEOTIDE SEQUENCE [LARGE SCALE GENOMIC DNA]</scope>
    <source>
        <strain evidence="1">S191</strain>
    </source>
</reference>
<protein>
    <submittedName>
        <fullName evidence="1">Uncharacterized protein</fullName>
    </submittedName>
</protein>
<proteinExistence type="predicted"/>
<evidence type="ECO:0000313" key="2">
    <source>
        <dbReference type="Proteomes" id="UP000673691"/>
    </source>
</evidence>
<organism evidence="1 2">
    <name type="scientific">Olpidium bornovanus</name>
    <dbReference type="NCBI Taxonomy" id="278681"/>
    <lineage>
        <taxon>Eukaryota</taxon>
        <taxon>Fungi</taxon>
        <taxon>Fungi incertae sedis</taxon>
        <taxon>Olpidiomycota</taxon>
        <taxon>Olpidiomycotina</taxon>
        <taxon>Olpidiomycetes</taxon>
        <taxon>Olpidiales</taxon>
        <taxon>Olpidiaceae</taxon>
        <taxon>Olpidium</taxon>
    </lineage>
</organism>
<gene>
    <name evidence="1" type="ORF">BJ554DRAFT_2050</name>
</gene>
<dbReference type="Proteomes" id="UP000673691">
    <property type="component" value="Unassembled WGS sequence"/>
</dbReference>
<keyword evidence="2" id="KW-1185">Reference proteome</keyword>
<evidence type="ECO:0000313" key="1">
    <source>
        <dbReference type="EMBL" id="KAG5457840.1"/>
    </source>
</evidence>
<comment type="caution">
    <text evidence="1">The sequence shown here is derived from an EMBL/GenBank/DDBJ whole genome shotgun (WGS) entry which is preliminary data.</text>
</comment>
<name>A0A8H7ZRC6_9FUNG</name>
<dbReference type="AlphaFoldDB" id="A0A8H7ZRC6"/>
<dbReference type="EMBL" id="JAEFCI010009386">
    <property type="protein sequence ID" value="KAG5457840.1"/>
    <property type="molecule type" value="Genomic_DNA"/>
</dbReference>
<accession>A0A8H7ZRC6</accession>